<keyword evidence="3" id="KW-1185">Reference proteome</keyword>
<protein>
    <submittedName>
        <fullName evidence="2">Jg1657 protein</fullName>
    </submittedName>
</protein>
<evidence type="ECO:0000256" key="1">
    <source>
        <dbReference type="SAM" id="Coils"/>
    </source>
</evidence>
<evidence type="ECO:0000313" key="2">
    <source>
        <dbReference type="EMBL" id="CAH2234516.1"/>
    </source>
</evidence>
<dbReference type="EMBL" id="CAKXAJ010025064">
    <property type="protein sequence ID" value="CAH2234516.1"/>
    <property type="molecule type" value="Genomic_DNA"/>
</dbReference>
<accession>A0A8S4RD04</accession>
<dbReference type="Proteomes" id="UP000838756">
    <property type="component" value="Unassembled WGS sequence"/>
</dbReference>
<dbReference type="OrthoDB" id="6591885at2759"/>
<proteinExistence type="predicted"/>
<dbReference type="AlphaFoldDB" id="A0A8S4RD04"/>
<evidence type="ECO:0000313" key="3">
    <source>
        <dbReference type="Proteomes" id="UP000838756"/>
    </source>
</evidence>
<gene>
    <name evidence="2" type="primary">jg1657</name>
    <name evidence="2" type="ORF">PAEG_LOCUS12339</name>
</gene>
<organism evidence="2 3">
    <name type="scientific">Pararge aegeria aegeria</name>
    <dbReference type="NCBI Taxonomy" id="348720"/>
    <lineage>
        <taxon>Eukaryota</taxon>
        <taxon>Metazoa</taxon>
        <taxon>Ecdysozoa</taxon>
        <taxon>Arthropoda</taxon>
        <taxon>Hexapoda</taxon>
        <taxon>Insecta</taxon>
        <taxon>Pterygota</taxon>
        <taxon>Neoptera</taxon>
        <taxon>Endopterygota</taxon>
        <taxon>Lepidoptera</taxon>
        <taxon>Glossata</taxon>
        <taxon>Ditrysia</taxon>
        <taxon>Papilionoidea</taxon>
        <taxon>Nymphalidae</taxon>
        <taxon>Satyrinae</taxon>
        <taxon>Satyrini</taxon>
        <taxon>Parargina</taxon>
        <taxon>Pararge</taxon>
    </lineage>
</organism>
<reference evidence="2" key="1">
    <citation type="submission" date="2022-03" db="EMBL/GenBank/DDBJ databases">
        <authorList>
            <person name="Lindestad O."/>
        </authorList>
    </citation>
    <scope>NUCLEOTIDE SEQUENCE</scope>
</reference>
<keyword evidence="1" id="KW-0175">Coiled coil</keyword>
<feature type="coiled-coil region" evidence="1">
    <location>
        <begin position="24"/>
        <end position="69"/>
    </location>
</feature>
<sequence length="79" mass="9899">MKMQVAASTTAQQREESFKKWLERKRMQTERRKAEEIMRQYRTNERLELENKKRQRDKEEKLAEWIKKKEEEMKCMFAT</sequence>
<comment type="caution">
    <text evidence="2">The sequence shown here is derived from an EMBL/GenBank/DDBJ whole genome shotgun (WGS) entry which is preliminary data.</text>
</comment>
<name>A0A8S4RD04_9NEOP</name>